<dbReference type="EMBL" id="CDSF01000101">
    <property type="protein sequence ID" value="CEP00580.1"/>
    <property type="molecule type" value="Genomic_DNA"/>
</dbReference>
<feature type="region of interest" description="Disordered" evidence="5">
    <location>
        <begin position="21"/>
        <end position="51"/>
    </location>
</feature>
<dbReference type="InterPro" id="IPR000237">
    <property type="entry name" value="GRIP_dom"/>
</dbReference>
<evidence type="ECO:0000313" key="8">
    <source>
        <dbReference type="EMBL" id="SPQ93926.1"/>
    </source>
</evidence>
<feature type="region of interest" description="Disordered" evidence="5">
    <location>
        <begin position="278"/>
        <end position="323"/>
    </location>
</feature>
<dbReference type="OMA" id="KIRQLIM"/>
<evidence type="ECO:0000256" key="2">
    <source>
        <dbReference type="ARBA" id="ARBA00023034"/>
    </source>
</evidence>
<dbReference type="Proteomes" id="UP000039324">
    <property type="component" value="Unassembled WGS sequence"/>
</dbReference>
<dbReference type="GO" id="GO:0006888">
    <property type="term" value="P:endoplasmic reticulum to Golgi vesicle-mediated transport"/>
    <property type="evidence" value="ECO:0007669"/>
    <property type="project" value="TreeGrafter"/>
</dbReference>
<reference evidence="8 10" key="2">
    <citation type="submission" date="2018-03" db="EMBL/GenBank/DDBJ databases">
        <authorList>
            <person name="Fogelqvist J."/>
        </authorList>
    </citation>
    <scope>NUCLEOTIDE SEQUENCE [LARGE SCALE GENOMIC DNA]</scope>
</reference>
<protein>
    <recommendedName>
        <fullName evidence="6">GRIP domain-containing protein</fullName>
    </recommendedName>
</protein>
<evidence type="ECO:0000256" key="3">
    <source>
        <dbReference type="ARBA" id="ARBA00023054"/>
    </source>
</evidence>
<dbReference type="AlphaFoldDB" id="A0A0G4IZ28"/>
<dbReference type="PANTHER" id="PTHR18921">
    <property type="entry name" value="MYOSIN HEAVY CHAIN - RELATED"/>
    <property type="match status" value="1"/>
</dbReference>
<dbReference type="Gene3D" id="1.20.5.340">
    <property type="match status" value="1"/>
</dbReference>
<feature type="compositionally biased region" description="Basic and acidic residues" evidence="5">
    <location>
        <begin position="283"/>
        <end position="307"/>
    </location>
</feature>
<keyword evidence="9" id="KW-1185">Reference proteome</keyword>
<reference evidence="7 9" key="1">
    <citation type="submission" date="2015-02" db="EMBL/GenBank/DDBJ databases">
        <authorList>
            <person name="Chooi Y.-H."/>
        </authorList>
    </citation>
    <scope>NUCLEOTIDE SEQUENCE [LARGE SCALE GENOMIC DNA]</scope>
    <source>
        <strain evidence="7">E3</strain>
    </source>
</reference>
<evidence type="ECO:0000313" key="9">
    <source>
        <dbReference type="Proteomes" id="UP000039324"/>
    </source>
</evidence>
<feature type="coiled-coil region" evidence="4">
    <location>
        <begin position="57"/>
        <end position="109"/>
    </location>
</feature>
<dbReference type="Proteomes" id="UP000290189">
    <property type="component" value="Unassembled WGS sequence"/>
</dbReference>
<feature type="coiled-coil region" evidence="4">
    <location>
        <begin position="710"/>
        <end position="761"/>
    </location>
</feature>
<keyword evidence="3 4" id="KW-0175">Coiled coil</keyword>
<organism evidence="7 9">
    <name type="scientific">Plasmodiophora brassicae</name>
    <name type="common">Clubroot disease agent</name>
    <dbReference type="NCBI Taxonomy" id="37360"/>
    <lineage>
        <taxon>Eukaryota</taxon>
        <taxon>Sar</taxon>
        <taxon>Rhizaria</taxon>
        <taxon>Endomyxa</taxon>
        <taxon>Phytomyxea</taxon>
        <taxon>Plasmodiophorida</taxon>
        <taxon>Plasmodiophoridae</taxon>
        <taxon>Plasmodiophora</taxon>
    </lineage>
</organism>
<keyword evidence="8" id="KW-0496">Mitochondrion</keyword>
<dbReference type="PROSITE" id="PS50913">
    <property type="entry name" value="GRIP"/>
    <property type="match status" value="1"/>
</dbReference>
<dbReference type="SUPFAM" id="SSF90257">
    <property type="entry name" value="Myosin rod fragments"/>
    <property type="match status" value="1"/>
</dbReference>
<comment type="subcellular location">
    <subcellularLocation>
        <location evidence="1">Golgi apparatus</location>
    </subcellularLocation>
</comment>
<geneLocation type="mitochondrion" evidence="8"/>
<evidence type="ECO:0000256" key="4">
    <source>
        <dbReference type="SAM" id="Coils"/>
    </source>
</evidence>
<dbReference type="OrthoDB" id="71227at2759"/>
<keyword evidence="2" id="KW-0333">Golgi apparatus</keyword>
<accession>A0A0G4IZ28</accession>
<dbReference type="GO" id="GO:0007030">
    <property type="term" value="P:Golgi organization"/>
    <property type="evidence" value="ECO:0007669"/>
    <property type="project" value="TreeGrafter"/>
</dbReference>
<dbReference type="PANTHER" id="PTHR18921:SF2">
    <property type="entry name" value="THYROID RECEPTOR-INTERACTING PROTEIN 11"/>
    <property type="match status" value="1"/>
</dbReference>
<feature type="compositionally biased region" description="Acidic residues" evidence="5">
    <location>
        <begin position="37"/>
        <end position="50"/>
    </location>
</feature>
<evidence type="ECO:0000256" key="1">
    <source>
        <dbReference type="ARBA" id="ARBA00004555"/>
    </source>
</evidence>
<evidence type="ECO:0000256" key="5">
    <source>
        <dbReference type="SAM" id="MobiDB-lite"/>
    </source>
</evidence>
<dbReference type="GO" id="GO:0031267">
    <property type="term" value="F:small GTPase binding"/>
    <property type="evidence" value="ECO:0007669"/>
    <property type="project" value="TreeGrafter"/>
</dbReference>
<evidence type="ECO:0000313" key="10">
    <source>
        <dbReference type="Proteomes" id="UP000290189"/>
    </source>
</evidence>
<feature type="coiled-coil region" evidence="4">
    <location>
        <begin position="485"/>
        <end position="684"/>
    </location>
</feature>
<feature type="compositionally biased region" description="Basic and acidic residues" evidence="5">
    <location>
        <begin position="26"/>
        <end position="36"/>
    </location>
</feature>
<feature type="region of interest" description="Disordered" evidence="5">
    <location>
        <begin position="886"/>
        <end position="917"/>
    </location>
</feature>
<feature type="compositionally biased region" description="Low complexity" evidence="5">
    <location>
        <begin position="896"/>
        <end position="917"/>
    </location>
</feature>
<dbReference type="EMBL" id="OVEO01000002">
    <property type="protein sequence ID" value="SPQ93926.1"/>
    <property type="molecule type" value="Genomic_DNA"/>
</dbReference>
<evidence type="ECO:0000313" key="7">
    <source>
        <dbReference type="EMBL" id="CEP00580.1"/>
    </source>
</evidence>
<name>A0A0G4IZ28_PLABS</name>
<proteinExistence type="predicted"/>
<feature type="domain" description="GRIP" evidence="6">
    <location>
        <begin position="788"/>
        <end position="835"/>
    </location>
</feature>
<dbReference type="GO" id="GO:0005794">
    <property type="term" value="C:Golgi apparatus"/>
    <property type="evidence" value="ECO:0007669"/>
    <property type="project" value="UniProtKB-SubCell"/>
</dbReference>
<evidence type="ECO:0000259" key="6">
    <source>
        <dbReference type="PROSITE" id="PS50913"/>
    </source>
</evidence>
<sequence>MSMWGRLSSISQSVSQLTKEVGAHLLDGDRGDHDDFSDGDTAECGPDDAPGELVERVMRLQDKLSRARDELDRLNDRDRQRAESLVKQMADKDEEIAELQAMLAEARSIVASSIADASPRSLSPVSNGAGSDHEHVAEPIIRQKIKSSEQMSALTRKFHVEKRKHIADVDHLKTLNGQLQDQLRKLESTLSTKEESIAKLTQDLAHSEERVVAGQQVIGRLRAKQQEDAEGEADEIQRLRADLAERERAVQELQSNVELLDQDTSNLLSRNDDLSKRLTAANDRADELQRELDAERTRERENRRPTTDDDVDGSVADATVLQGAVAERDRLRSELESLTRSTEAQHRDLSAECDRLRRQLQAASLDRDEHAGDVAAETEGLRRELDALTEENNDLRDECARLSADLDARRDDDSDLQQITAERDRLLLELEARSAVSHDDRSSVLASMRELLDVSEDGDVVACVARLIEDCHSAQKQAASIAAAYEQSQEELGELSQVHAALKAQYKSVVDQIATLQSDCRAAFANEEKSAQQVTTLRQQVEELQSRLSSVGKRDSSSTSRVRELERDVADLQDELQDKAAIIKELNAQIEARTKAQLELESRQEVWVGQAQRDTAQLTEQVARLRRELQMAVAERDTRVNEMQEKMRAQRDALRQAQLDLDAAEALAADYAALQKALDAKTSECDAQAQAMDNLQMVLDQFQSQSRDEVDQLRVELREQKAVAEEGRRALDDLSAVTSSLREAEDNIGQLEERLRSSRKYALQVENDNATLRHAMQQTIDRIRNFSSDENLVDRRLVNKLLVTFLEKKASDEVLNLMIRMLGFTDDQKRLILQSQRPRSLLGSFSSLIPKPYDADEYDASPPRNPAETQNLADLWVNFLLKETGSRRASRAGSIVSDQAAASGVVDADAAADLSPA</sequence>
<gene>
    <name evidence="7" type="ORF">PBRA_001634</name>
    <name evidence="8" type="ORF">PLBR_LOCUS1141</name>
</gene>